<evidence type="ECO:0000313" key="3">
    <source>
        <dbReference type="EMBL" id="GGB81209.1"/>
    </source>
</evidence>
<gene>
    <name evidence="3" type="ORF">GCM10007424_21640</name>
</gene>
<dbReference type="PANTHER" id="PTHR30189">
    <property type="entry name" value="LPS-ASSEMBLY PROTEIN"/>
    <property type="match status" value="1"/>
</dbReference>
<evidence type="ECO:0000313" key="4">
    <source>
        <dbReference type="Proteomes" id="UP000615760"/>
    </source>
</evidence>
<accession>A0ABQ1K1V5</accession>
<feature type="domain" description="LPS-assembly protein LptD central" evidence="2">
    <location>
        <begin position="224"/>
        <end position="693"/>
    </location>
</feature>
<organism evidence="3 4">
    <name type="scientific">Flavobacterium suaedae</name>
    <dbReference type="NCBI Taxonomy" id="1767027"/>
    <lineage>
        <taxon>Bacteria</taxon>
        <taxon>Pseudomonadati</taxon>
        <taxon>Bacteroidota</taxon>
        <taxon>Flavobacteriia</taxon>
        <taxon>Flavobacteriales</taxon>
        <taxon>Flavobacteriaceae</taxon>
        <taxon>Flavobacterium</taxon>
    </lineage>
</organism>
<dbReference type="InterPro" id="IPR050218">
    <property type="entry name" value="LptD"/>
</dbReference>
<sequence>MHTKLFHIVLSAIFLTIGISEISAQEIPDKSISVPAETENDKNQELKPALVKKNDTTEQKIVTETDTVKKSKSSLDAIITRVAEDYEELNQETKQLTLYNKAVLQYKDIELKAGIIVMNYDTNEIFAGRIKDSTGTYSQLPYFKQGENVVEADSIHFNTETKKARIWNSRTNQGEFWVNGEVTKKENDSVYFIKGARFTTSKNIEDPEYYFYTKKIKLVPSKKVVVGTTYMVIADVPTPLALPFAFFPMTDSAESGFIVPTFGDNNRQGYFLQNGGYYFALSDYYDLTVLGDYYTNGSYGLRFQSSYAKRYKFNGNVNIRFENNIQSERGFPDYARSKQYNIQWSHNQDAKANPNSRFSASVNLGSSQYYRQSQNLNNVGAGLNNTLQSSVSYSKTFQTVPQVNFSLSATHSQNTNTEVINMTLPTLQASVDRIFPFASEDEPKKGIIKNVNLQYNLRGENRIRTTDSLFFKPEMFRDAKSGMQHTIPISTNFKVFKHFSVSASTNYQETWVMNTIQRYYNSNTNEVETKDVKGFETFRTYNFSSSVGTTIYGTFNFGEDKKIQAIRHTIRPSVSYTYTPSFERYYDTYQIDATGTTYEDYTRFEGGLFGAPGKNYSNNIGLKVNNNFEAKIRNDKEPDEEPKKLMLLNNLNFDTSYNMAADSLAWSPLRVTAGTNLFNQKMNINFGTTLDPYALNNAGERIDTYNINNGGSLFRMTSANINLNYSLSSNDGKSGKNKNEDNQTARNGGREDDLFGVATDLSDRRTSMFDEDDDIDETESEGDTFFNAKLPWDLRLAYSLTYNNNKRQKKITGNSIMVSGNIDLTPRWKVGFSTGYDFVQKGVTFTQLRFERDLLSWRMDFQWVPTGYNKYWSFFIGIKSSVLSDIKYDKRQVPDRVIGN</sequence>
<feature type="region of interest" description="Disordered" evidence="1">
    <location>
        <begin position="728"/>
        <end position="754"/>
    </location>
</feature>
<dbReference type="InterPro" id="IPR045659">
    <property type="entry name" value="LptD_2"/>
</dbReference>
<name>A0ABQ1K1V5_9FLAO</name>
<proteinExistence type="predicted"/>
<protein>
    <submittedName>
        <fullName evidence="3">Organic solvent tolerance protein OstA</fullName>
    </submittedName>
</protein>
<feature type="compositionally biased region" description="Basic and acidic residues" evidence="1">
    <location>
        <begin position="733"/>
        <end position="753"/>
    </location>
</feature>
<evidence type="ECO:0000256" key="1">
    <source>
        <dbReference type="SAM" id="MobiDB-lite"/>
    </source>
</evidence>
<dbReference type="RefSeq" id="WP_373283192.1">
    <property type="nucleotide sequence ID" value="NZ_BMJE01000005.1"/>
</dbReference>
<reference evidence="4" key="1">
    <citation type="journal article" date="2019" name="Int. J. Syst. Evol. Microbiol.">
        <title>The Global Catalogue of Microorganisms (GCM) 10K type strain sequencing project: providing services to taxonomists for standard genome sequencing and annotation.</title>
        <authorList>
            <consortium name="The Broad Institute Genomics Platform"/>
            <consortium name="The Broad Institute Genome Sequencing Center for Infectious Disease"/>
            <person name="Wu L."/>
            <person name="Ma J."/>
        </authorList>
    </citation>
    <scope>NUCLEOTIDE SEQUENCE [LARGE SCALE GENOMIC DNA]</scope>
    <source>
        <strain evidence="4">CGMCC 1.15461</strain>
    </source>
</reference>
<dbReference type="EMBL" id="BMJE01000005">
    <property type="protein sequence ID" value="GGB81209.1"/>
    <property type="molecule type" value="Genomic_DNA"/>
</dbReference>
<comment type="caution">
    <text evidence="3">The sequence shown here is derived from an EMBL/GenBank/DDBJ whole genome shotgun (WGS) entry which is preliminary data.</text>
</comment>
<dbReference type="Pfam" id="PF19838">
    <property type="entry name" value="LptD_2"/>
    <property type="match status" value="1"/>
</dbReference>
<keyword evidence="4" id="KW-1185">Reference proteome</keyword>
<evidence type="ECO:0000259" key="2">
    <source>
        <dbReference type="Pfam" id="PF19838"/>
    </source>
</evidence>
<dbReference type="Proteomes" id="UP000615760">
    <property type="component" value="Unassembled WGS sequence"/>
</dbReference>
<dbReference type="PANTHER" id="PTHR30189:SF1">
    <property type="entry name" value="LPS-ASSEMBLY PROTEIN LPTD"/>
    <property type="match status" value="1"/>
</dbReference>